<reference evidence="1" key="1">
    <citation type="journal article" date="2019" name="J. ISSAAS">
        <title>Identification of 'Missing Link' Families of Small DNA Tumor Viruses.</title>
        <authorList>
            <person name="Welch N.L."/>
            <person name="Tisza M.J."/>
            <person name="Belford A."/>
            <person name="Pastrana D.V."/>
            <person name="Pang Y.-Y.S."/>
            <person name="Schiller J.T."/>
            <person name="An P."/>
            <person name="Cantalupo P.G."/>
            <person name="Pipas J.M."/>
            <person name="Koda S."/>
            <person name="Subramaniam K."/>
            <person name="Waltzek T.B."/>
            <person name="Bian C."/>
            <person name="Shi Q."/>
            <person name="Ruan Z."/>
            <person name="Ng T.F.-F."/>
            <person name="Starrett G.J."/>
            <person name="Buck C.B."/>
        </authorList>
    </citation>
    <scope>NUCLEOTIDE SEQUENCE</scope>
    <source>
        <strain evidence="1">4065</strain>
    </source>
</reference>
<protein>
    <submittedName>
        <fullName evidence="1">LO8</fullName>
    </submittedName>
</protein>
<evidence type="ECO:0000313" key="2">
    <source>
        <dbReference type="Proteomes" id="UP001237034"/>
    </source>
</evidence>
<name>A0A5H3CUI1_9VIRU</name>
<reference evidence="1" key="2">
    <citation type="submission" date="2019-07" db="EMBL/GenBank/DDBJ databases">
        <authorList>
            <person name="Buck C."/>
            <person name="Tisza M."/>
        </authorList>
    </citation>
    <scope>NUCLEOTIDE SEQUENCE</scope>
    <source>
        <strain evidence="1">4065</strain>
    </source>
</reference>
<dbReference type="Proteomes" id="UP001237034">
    <property type="component" value="Segment"/>
</dbReference>
<dbReference type="EMBL" id="BK010891">
    <property type="protein sequence ID" value="DAC80312.1"/>
    <property type="molecule type" value="Genomic_DNA"/>
</dbReference>
<accession>A0A5H3CUI1</accession>
<proteinExistence type="predicted"/>
<organism evidence="1 2">
    <name type="scientific">Tilapia adomavirus 1</name>
    <dbReference type="NCBI Taxonomy" id="2597803"/>
    <lineage>
        <taxon>Viruses</taxon>
        <taxon>Adomaviruses</taxon>
    </lineage>
</organism>
<evidence type="ECO:0000313" key="1">
    <source>
        <dbReference type="EMBL" id="DAC80312.1"/>
    </source>
</evidence>
<sequence>MYRSRKKPMPDQRYVPYLLPRQMTRGGNREKMSTDLASLLNTDMYLNPSGNFVNWGWLSVPEMQKGIKNLELKHVSVKVCTVSFCDLPHIPNGDSVVFLVRKHYIVVSHVCHKLVFFDPLSQPACTYFGNSMPQLAPVNMHVQTLDSPLCGNFVLFFLHVLYSLLDRSRFNKNTVLEGIRGLLNQFLYSSPQPIHFNNTLLEYFTIDHHIGEEFNSQLYKRFHRYETLLSNKSKKTKCSCK</sequence>